<evidence type="ECO:0000256" key="3">
    <source>
        <dbReference type="ARBA" id="ARBA00022553"/>
    </source>
</evidence>
<evidence type="ECO:0000259" key="7">
    <source>
        <dbReference type="PROSITE" id="PS50885"/>
    </source>
</evidence>
<dbReference type="PANTHER" id="PTHR34220:SF7">
    <property type="entry name" value="SENSOR HISTIDINE KINASE YPDA"/>
    <property type="match status" value="1"/>
</dbReference>
<keyword evidence="5 6" id="KW-0472">Membrane</keyword>
<gene>
    <name evidence="8" type="ORF">OMP40_28530</name>
</gene>
<sequence length="552" mass="63847">MEQVKENFNLLHTNLLRAAFEIENNHQFYDWLTEPVNDETEGDTKKREIETELAYINSRSMPNSVFVYFALVDLSGRVYTSYNPLQPLQAASVTKDPGFAMMAENGESFIWLDEEMGDIGVSSHSERQLALLSVLRNGSDEPFGFLRISFDYDSWLKSIVRDFSVLQNYFILDAEGNVLSRTRSSAVLDPEWIERLRQQRGQLKDYFDRGSNTLLNVQQLTDMNWKLVSQFPFDSYIGDINEMNRRYLTTFTLLIGLFVVVTFVILSRMTRPLQLLQRKMEKSVSSHFRDRIQLNRMDGEVLALAMSFNRMASDIQALIAKLKLEEKQKEAMHFQMLLTQMNPHFLLNTLNMVKWQAVRSGQDDIAETCLNLGKLLENSLNTNVDLIFAKDELELVRAYVQIMQKRWRYPFDVIYELEPALTYVLVPKLSLQLLVENCIHHGFSKLTDQGRIEIRMRIVGRELCIEIRDNGVGLKRAEEMKRLSKRKRDGIGLNNLRERLRLLYKGGGALYARRTVPWDDRSVDDSAACLESLYGRSGPACGKSFSLKTKFL</sequence>
<dbReference type="PANTHER" id="PTHR34220">
    <property type="entry name" value="SENSOR HISTIDINE KINASE YPDA"/>
    <property type="match status" value="1"/>
</dbReference>
<dbReference type="SUPFAM" id="SSF55874">
    <property type="entry name" value="ATPase domain of HSP90 chaperone/DNA topoisomerase II/histidine kinase"/>
    <property type="match status" value="1"/>
</dbReference>
<dbReference type="GO" id="GO:0005886">
    <property type="term" value="C:plasma membrane"/>
    <property type="evidence" value="ECO:0007669"/>
    <property type="project" value="UniProtKB-SubCell"/>
</dbReference>
<keyword evidence="4" id="KW-0808">Transferase</keyword>
<evidence type="ECO:0000313" key="9">
    <source>
        <dbReference type="Proteomes" id="UP001153404"/>
    </source>
</evidence>
<organism evidence="8 9">
    <name type="scientific">Cohnella rhizosphaerae</name>
    <dbReference type="NCBI Taxonomy" id="1457232"/>
    <lineage>
        <taxon>Bacteria</taxon>
        <taxon>Bacillati</taxon>
        <taxon>Bacillota</taxon>
        <taxon>Bacilli</taxon>
        <taxon>Bacillales</taxon>
        <taxon>Paenibacillaceae</taxon>
        <taxon>Cohnella</taxon>
    </lineage>
</organism>
<proteinExistence type="predicted"/>
<accession>A0A9X4QV16</accession>
<dbReference type="GO" id="GO:0000155">
    <property type="term" value="F:phosphorelay sensor kinase activity"/>
    <property type="evidence" value="ECO:0007669"/>
    <property type="project" value="InterPro"/>
</dbReference>
<keyword evidence="6" id="KW-1133">Transmembrane helix</keyword>
<dbReference type="CDD" id="cd06225">
    <property type="entry name" value="HAMP"/>
    <property type="match status" value="1"/>
</dbReference>
<dbReference type="PROSITE" id="PS50885">
    <property type="entry name" value="HAMP"/>
    <property type="match status" value="1"/>
</dbReference>
<dbReference type="InterPro" id="IPR036890">
    <property type="entry name" value="HATPase_C_sf"/>
</dbReference>
<keyword evidence="3" id="KW-0597">Phosphoprotein</keyword>
<comment type="subcellular location">
    <subcellularLocation>
        <location evidence="1">Cell membrane</location>
        <topology evidence="1">Multi-pass membrane protein</topology>
    </subcellularLocation>
</comment>
<dbReference type="CDD" id="cd18774">
    <property type="entry name" value="PDC2_HK_sensor"/>
    <property type="match status" value="1"/>
</dbReference>
<reference evidence="8" key="1">
    <citation type="submission" date="2022-10" db="EMBL/GenBank/DDBJ databases">
        <title>Comparative genomic analysis of Cohnella hashimotonis sp. nov., isolated from the International Space Station.</title>
        <authorList>
            <person name="Simpson A."/>
            <person name="Venkateswaran K."/>
        </authorList>
    </citation>
    <scope>NUCLEOTIDE SEQUENCE</scope>
    <source>
        <strain evidence="8">DSM 28161</strain>
    </source>
</reference>
<dbReference type="Proteomes" id="UP001153404">
    <property type="component" value="Unassembled WGS sequence"/>
</dbReference>
<dbReference type="Gene3D" id="3.30.565.10">
    <property type="entry name" value="Histidine kinase-like ATPase, C-terminal domain"/>
    <property type="match status" value="1"/>
</dbReference>
<keyword evidence="9" id="KW-1185">Reference proteome</keyword>
<evidence type="ECO:0000256" key="4">
    <source>
        <dbReference type="ARBA" id="ARBA00022679"/>
    </source>
</evidence>
<evidence type="ECO:0000256" key="2">
    <source>
        <dbReference type="ARBA" id="ARBA00022475"/>
    </source>
</evidence>
<protein>
    <submittedName>
        <fullName evidence="8">Histidine kinase</fullName>
    </submittedName>
</protein>
<dbReference type="InterPro" id="IPR050640">
    <property type="entry name" value="Bact_2-comp_sensor_kinase"/>
</dbReference>
<dbReference type="EMBL" id="JAPDIA010000008">
    <property type="protein sequence ID" value="MDG0812831.1"/>
    <property type="molecule type" value="Genomic_DNA"/>
</dbReference>
<dbReference type="Pfam" id="PF06580">
    <property type="entry name" value="His_kinase"/>
    <property type="match status" value="1"/>
</dbReference>
<dbReference type="Gene3D" id="6.10.340.10">
    <property type="match status" value="1"/>
</dbReference>
<evidence type="ECO:0000256" key="5">
    <source>
        <dbReference type="ARBA" id="ARBA00023136"/>
    </source>
</evidence>
<feature type="domain" description="HAMP" evidence="7">
    <location>
        <begin position="267"/>
        <end position="320"/>
    </location>
</feature>
<comment type="caution">
    <text evidence="8">The sequence shown here is derived from an EMBL/GenBank/DDBJ whole genome shotgun (WGS) entry which is preliminary data.</text>
</comment>
<dbReference type="InterPro" id="IPR010559">
    <property type="entry name" value="Sig_transdc_His_kin_internal"/>
</dbReference>
<keyword evidence="8" id="KW-0418">Kinase</keyword>
<name>A0A9X4QV16_9BACL</name>
<keyword evidence="2" id="KW-1003">Cell membrane</keyword>
<keyword evidence="6" id="KW-0812">Transmembrane</keyword>
<evidence type="ECO:0000256" key="6">
    <source>
        <dbReference type="SAM" id="Phobius"/>
    </source>
</evidence>
<evidence type="ECO:0000313" key="8">
    <source>
        <dbReference type="EMBL" id="MDG0812831.1"/>
    </source>
</evidence>
<feature type="transmembrane region" description="Helical" evidence="6">
    <location>
        <begin position="247"/>
        <end position="266"/>
    </location>
</feature>
<dbReference type="AlphaFoldDB" id="A0A9X4QV16"/>
<dbReference type="InterPro" id="IPR003660">
    <property type="entry name" value="HAMP_dom"/>
</dbReference>
<evidence type="ECO:0000256" key="1">
    <source>
        <dbReference type="ARBA" id="ARBA00004651"/>
    </source>
</evidence>